<evidence type="ECO:0000256" key="11">
    <source>
        <dbReference type="ARBA" id="ARBA00037847"/>
    </source>
</evidence>
<evidence type="ECO:0000256" key="9">
    <source>
        <dbReference type="ARBA" id="ARBA00023310"/>
    </source>
</evidence>
<evidence type="ECO:0000256" key="7">
    <source>
        <dbReference type="ARBA" id="ARBA00023065"/>
    </source>
</evidence>
<comment type="similarity">
    <text evidence="1 12 13">Belongs to the ATPase B chain family.</text>
</comment>
<dbReference type="HAMAP" id="MF_01398">
    <property type="entry name" value="ATP_synth_b_bprime"/>
    <property type="match status" value="1"/>
</dbReference>
<keyword evidence="14" id="KW-0175">Coiled coil</keyword>
<dbReference type="InterPro" id="IPR050059">
    <property type="entry name" value="ATP_synthase_B_chain"/>
</dbReference>
<evidence type="ECO:0000256" key="6">
    <source>
        <dbReference type="ARBA" id="ARBA00022989"/>
    </source>
</evidence>
<dbReference type="CDD" id="cd06503">
    <property type="entry name" value="ATP-synt_Fo_b"/>
    <property type="match status" value="1"/>
</dbReference>
<evidence type="ECO:0000256" key="2">
    <source>
        <dbReference type="ARBA" id="ARBA00022448"/>
    </source>
</evidence>
<protein>
    <recommendedName>
        <fullName evidence="12">ATP synthase subunit b</fullName>
    </recommendedName>
    <alternativeName>
        <fullName evidence="12">ATP synthase F(0) sector subunit b</fullName>
    </alternativeName>
    <alternativeName>
        <fullName evidence="12">ATPase subunit I</fullName>
    </alternativeName>
    <alternativeName>
        <fullName evidence="12">F-type ATPase subunit b</fullName>
        <shortName evidence="12">F-ATPase subunit b</shortName>
    </alternativeName>
</protein>
<name>A0A1W1V496_DESTI</name>
<dbReference type="Pfam" id="PF00430">
    <property type="entry name" value="ATP-synt_B"/>
    <property type="match status" value="1"/>
</dbReference>
<dbReference type="InterPro" id="IPR002146">
    <property type="entry name" value="ATP_synth_b/b'su_bac/chlpt"/>
</dbReference>
<dbReference type="Gene3D" id="6.10.250.1580">
    <property type="match status" value="1"/>
</dbReference>
<dbReference type="SUPFAM" id="SSF81573">
    <property type="entry name" value="F1F0 ATP synthase subunit B, membrane domain"/>
    <property type="match status" value="1"/>
</dbReference>
<evidence type="ECO:0000256" key="4">
    <source>
        <dbReference type="ARBA" id="ARBA00022692"/>
    </source>
</evidence>
<keyword evidence="9 12" id="KW-0066">ATP synthesis</keyword>
<evidence type="ECO:0000256" key="10">
    <source>
        <dbReference type="ARBA" id="ARBA00025198"/>
    </source>
</evidence>
<keyword evidence="3 12" id="KW-0138">CF(0)</keyword>
<dbReference type="GO" id="GO:0005886">
    <property type="term" value="C:plasma membrane"/>
    <property type="evidence" value="ECO:0007669"/>
    <property type="project" value="UniProtKB-SubCell"/>
</dbReference>
<keyword evidence="8 12" id="KW-0472">Membrane</keyword>
<gene>
    <name evidence="12" type="primary">atpF</name>
    <name evidence="15" type="ORF">SAMN00017405_1855</name>
</gene>
<reference evidence="15 16" key="1">
    <citation type="submission" date="2017-04" db="EMBL/GenBank/DDBJ databases">
        <authorList>
            <person name="Afonso C.L."/>
            <person name="Miller P.J."/>
            <person name="Scott M.A."/>
            <person name="Spackman E."/>
            <person name="Goraichik I."/>
            <person name="Dimitrov K.M."/>
            <person name="Suarez D.L."/>
            <person name="Swayne D.E."/>
        </authorList>
    </citation>
    <scope>NUCLEOTIDE SEQUENCE [LARGE SCALE GENOMIC DNA]</scope>
    <source>
        <strain evidence="15 16">DSM 11270</strain>
    </source>
</reference>
<keyword evidence="12" id="KW-1003">Cell membrane</keyword>
<dbReference type="GO" id="GO:0012505">
    <property type="term" value="C:endomembrane system"/>
    <property type="evidence" value="ECO:0007669"/>
    <property type="project" value="UniProtKB-SubCell"/>
</dbReference>
<dbReference type="OrthoDB" id="9795863at2"/>
<dbReference type="AlphaFoldDB" id="A0A1W1V496"/>
<feature type="transmembrane region" description="Helical" evidence="12">
    <location>
        <begin position="6"/>
        <end position="27"/>
    </location>
</feature>
<dbReference type="STRING" id="656914.SAMN00017405_1855"/>
<keyword evidence="16" id="KW-1185">Reference proteome</keyword>
<evidence type="ECO:0000256" key="1">
    <source>
        <dbReference type="ARBA" id="ARBA00005513"/>
    </source>
</evidence>
<comment type="function">
    <text evidence="10 12">F(1)F(0) ATP synthase produces ATP from ADP in the presence of a proton or sodium gradient. F-type ATPases consist of two structural domains, F(1) containing the extramembraneous catalytic core and F(0) containing the membrane proton channel, linked together by a central stalk and a peripheral stalk. During catalysis, ATP synthesis in the catalytic domain of F(1) is coupled via a rotary mechanism of the central stalk subunits to proton translocation.</text>
</comment>
<dbReference type="GO" id="GO:0045259">
    <property type="term" value="C:proton-transporting ATP synthase complex"/>
    <property type="evidence" value="ECO:0007669"/>
    <property type="project" value="UniProtKB-KW"/>
</dbReference>
<keyword evidence="6 12" id="KW-1133">Transmembrane helix</keyword>
<evidence type="ECO:0000313" key="16">
    <source>
        <dbReference type="Proteomes" id="UP000192731"/>
    </source>
</evidence>
<evidence type="ECO:0000256" key="14">
    <source>
        <dbReference type="SAM" id="Coils"/>
    </source>
</evidence>
<evidence type="ECO:0000313" key="15">
    <source>
        <dbReference type="EMBL" id="SMB88209.1"/>
    </source>
</evidence>
<comment type="subunit">
    <text evidence="12">F-type ATPases have 2 components, F(1) - the catalytic core - and F(0) - the membrane proton channel. F(1) has five subunits: alpha(3), beta(3), gamma(1), delta(1), epsilon(1). F(0) has three main subunits: a(1), b(2) and c(10-14). The alpha and beta chains form an alternating ring which encloses part of the gamma chain. F(1) is attached to F(0) by a central stalk formed by the gamma and epsilon chains, while a peripheral stalk is formed by the delta and b chains.</text>
</comment>
<comment type="subcellular location">
    <subcellularLocation>
        <location evidence="12">Cell membrane</location>
        <topology evidence="12">Single-pass membrane protein</topology>
    </subcellularLocation>
    <subcellularLocation>
        <location evidence="11">Endomembrane system</location>
        <topology evidence="11">Single-pass membrane protein</topology>
    </subcellularLocation>
</comment>
<keyword evidence="4 12" id="KW-0812">Transmembrane</keyword>
<dbReference type="InterPro" id="IPR028987">
    <property type="entry name" value="ATP_synth_B-like_membr_sf"/>
</dbReference>
<dbReference type="GO" id="GO:0046961">
    <property type="term" value="F:proton-transporting ATPase activity, rotational mechanism"/>
    <property type="evidence" value="ECO:0007669"/>
    <property type="project" value="TreeGrafter"/>
</dbReference>
<dbReference type="Proteomes" id="UP000192731">
    <property type="component" value="Unassembled WGS sequence"/>
</dbReference>
<dbReference type="EMBL" id="FWWT01000015">
    <property type="protein sequence ID" value="SMB88209.1"/>
    <property type="molecule type" value="Genomic_DNA"/>
</dbReference>
<evidence type="ECO:0000256" key="13">
    <source>
        <dbReference type="RuleBase" id="RU003848"/>
    </source>
</evidence>
<evidence type="ECO:0000256" key="3">
    <source>
        <dbReference type="ARBA" id="ARBA00022547"/>
    </source>
</evidence>
<dbReference type="GO" id="GO:0046933">
    <property type="term" value="F:proton-transporting ATP synthase activity, rotational mechanism"/>
    <property type="evidence" value="ECO:0007669"/>
    <property type="project" value="UniProtKB-UniRule"/>
</dbReference>
<evidence type="ECO:0000256" key="5">
    <source>
        <dbReference type="ARBA" id="ARBA00022781"/>
    </source>
</evidence>
<evidence type="ECO:0000256" key="8">
    <source>
        <dbReference type="ARBA" id="ARBA00023136"/>
    </source>
</evidence>
<keyword evidence="2 12" id="KW-0813">Transport</keyword>
<proteinExistence type="inferred from homology"/>
<keyword evidence="5 12" id="KW-0375">Hydrogen ion transport</keyword>
<sequence>MDLSLNEIIMAMANFLLMVVILNKFLYKPIVKVLDERKESIQGNLDEAEKTKTDAEGIKKEYQEQLKSARKEAQDIITKATKLGDESKEDLLRQAKIEADKISQRAKEDIEREKGKAISEVRDEVANLSISVAEKILGQKLEKKNHEKMIHDFVKEVGDSK</sequence>
<dbReference type="NCBIfam" id="TIGR01144">
    <property type="entry name" value="ATP_synt_b"/>
    <property type="match status" value="1"/>
</dbReference>
<comment type="function">
    <text evidence="12">Component of the F(0) channel, it forms part of the peripheral stalk, linking F(1) to F(0).</text>
</comment>
<feature type="coiled-coil region" evidence="14">
    <location>
        <begin position="31"/>
        <end position="112"/>
    </location>
</feature>
<evidence type="ECO:0000256" key="12">
    <source>
        <dbReference type="HAMAP-Rule" id="MF_01398"/>
    </source>
</evidence>
<organism evidence="15 16">
    <name type="scientific">Desulfonispora thiosulfatigenes DSM 11270</name>
    <dbReference type="NCBI Taxonomy" id="656914"/>
    <lineage>
        <taxon>Bacteria</taxon>
        <taxon>Bacillati</taxon>
        <taxon>Bacillota</taxon>
        <taxon>Clostridia</taxon>
        <taxon>Eubacteriales</taxon>
        <taxon>Peptococcaceae</taxon>
        <taxon>Desulfonispora</taxon>
    </lineage>
</organism>
<keyword evidence="7 12" id="KW-0406">Ion transport</keyword>
<accession>A0A1W1V496</accession>
<dbReference type="InterPro" id="IPR005864">
    <property type="entry name" value="ATP_synth_F0_bsu_bac"/>
</dbReference>
<dbReference type="PANTHER" id="PTHR33445:SF2">
    <property type="entry name" value="ATP SYNTHASE SUBUNIT B', CHLOROPLASTIC"/>
    <property type="match status" value="1"/>
</dbReference>
<dbReference type="RefSeq" id="WP_084052834.1">
    <property type="nucleotide sequence ID" value="NZ_FWWT01000015.1"/>
</dbReference>
<dbReference type="PANTHER" id="PTHR33445">
    <property type="entry name" value="ATP SYNTHASE SUBUNIT B', CHLOROPLASTIC"/>
    <property type="match status" value="1"/>
</dbReference>